<name>A0A8H7QKS8_9FUNG</name>
<reference evidence="3" key="1">
    <citation type="submission" date="2020-12" db="EMBL/GenBank/DDBJ databases">
        <title>Metabolic potential, ecology and presence of endohyphal bacteria is reflected in genomic diversity of Mucoromycotina.</title>
        <authorList>
            <person name="Muszewska A."/>
            <person name="Okrasinska A."/>
            <person name="Steczkiewicz K."/>
            <person name="Drgas O."/>
            <person name="Orlowska M."/>
            <person name="Perlinska-Lenart U."/>
            <person name="Aleksandrzak-Piekarczyk T."/>
            <person name="Szatraj K."/>
            <person name="Zielenkiewicz U."/>
            <person name="Pilsyk S."/>
            <person name="Malc E."/>
            <person name="Mieczkowski P."/>
            <person name="Kruszewska J.S."/>
            <person name="Biernat P."/>
            <person name="Pawlowska J."/>
        </authorList>
    </citation>
    <scope>NUCLEOTIDE SEQUENCE</scope>
    <source>
        <strain evidence="3">CBS 226.32</strain>
    </source>
</reference>
<dbReference type="Pfam" id="PF16944">
    <property type="entry name" value="KCH"/>
    <property type="match status" value="1"/>
</dbReference>
<dbReference type="GO" id="GO:0015079">
    <property type="term" value="F:potassium ion transmembrane transporter activity"/>
    <property type="evidence" value="ECO:0007669"/>
    <property type="project" value="InterPro"/>
</dbReference>
<comment type="caution">
    <text evidence="3">The sequence shown here is derived from an EMBL/GenBank/DDBJ whole genome shotgun (WGS) entry which is preliminary data.</text>
</comment>
<dbReference type="InterPro" id="IPR031606">
    <property type="entry name" value="Kch1/2"/>
</dbReference>
<evidence type="ECO:0000313" key="4">
    <source>
        <dbReference type="Proteomes" id="UP000650833"/>
    </source>
</evidence>
<protein>
    <recommendedName>
        <fullName evidence="5">Vacuole protein</fullName>
    </recommendedName>
</protein>
<feature type="region of interest" description="Disordered" evidence="1">
    <location>
        <begin position="521"/>
        <end position="544"/>
    </location>
</feature>
<proteinExistence type="predicted"/>
<organism evidence="3 4">
    <name type="scientific">Mucor plumbeus</name>
    <dbReference type="NCBI Taxonomy" id="97098"/>
    <lineage>
        <taxon>Eukaryota</taxon>
        <taxon>Fungi</taxon>
        <taxon>Fungi incertae sedis</taxon>
        <taxon>Mucoromycota</taxon>
        <taxon>Mucoromycotina</taxon>
        <taxon>Mucoromycetes</taxon>
        <taxon>Mucorales</taxon>
        <taxon>Mucorineae</taxon>
        <taxon>Mucoraceae</taxon>
        <taxon>Mucor</taxon>
    </lineage>
</organism>
<evidence type="ECO:0008006" key="5">
    <source>
        <dbReference type="Google" id="ProtNLM"/>
    </source>
</evidence>
<dbReference type="GO" id="GO:0005886">
    <property type="term" value="C:plasma membrane"/>
    <property type="evidence" value="ECO:0007669"/>
    <property type="project" value="InterPro"/>
</dbReference>
<feature type="region of interest" description="Disordered" evidence="1">
    <location>
        <begin position="468"/>
        <end position="487"/>
    </location>
</feature>
<dbReference type="EMBL" id="JAEPRC010000585">
    <property type="protein sequence ID" value="KAG2194474.1"/>
    <property type="molecule type" value="Genomic_DNA"/>
</dbReference>
<dbReference type="PANTHER" id="PTHR36424:SF1">
    <property type="entry name" value="LOW AFFINITY K(+) TRANSPORTER 1-RELATED"/>
    <property type="match status" value="1"/>
</dbReference>
<feature type="compositionally biased region" description="Basic residues" evidence="1">
    <location>
        <begin position="535"/>
        <end position="544"/>
    </location>
</feature>
<dbReference type="PANTHER" id="PTHR36424">
    <property type="entry name" value="PHEROMONE-REGULATED MEMBRANE PROTEIN 6"/>
    <property type="match status" value="1"/>
</dbReference>
<feature type="transmembrane region" description="Helical" evidence="2">
    <location>
        <begin position="221"/>
        <end position="248"/>
    </location>
</feature>
<keyword evidence="2" id="KW-0812">Transmembrane</keyword>
<sequence>MSNAYKRASLVLQKATGPKWKQELVSDHKFDFIDIEDFREHTCILTIRYIVLLCSVVVSVMVYGADLWSAAILLIYDKWSLSTQPKIPFYISKWIYVGCIALSFILLAWEIRKTRNVMATRDISLAVTNPLAYRTYSVKSYIHFCLLRKIKSSTRWSDVVIFYVFYTLKGWKRVIVAQGPRQIIAGITVYALLKSAWTDPNGGFKFSDDWDTYGKDWPQRVALVLMCFTCILWVFSALSILLAVLLYFPILCQIQGNLKEYCCHKIDKRIDELLDKQRKKRLRDNERKYANSISSKKSKKSNKRDGDQVIEAVPPLPTLPVINNVDLYAGEKKNSPWLYQQQEQQNSFYYDNQPMTPLESSYSLQRNPTNKFNPYSETPYIQQQNSVYQPAKAYTQQDNTSNYYYSPQQQPQHFATSTVYNTPTTTQLLKNIHSSDSSTAVMKINNNKPHTHDDYSSVTSNTQITNAGYSQTSYDNHSVTKSPSQYHPDAYRQQSYEKLSTVQTMNTSQTDIHDDYFQNYSASPEQQQQQQQQQQKKKNYSNYI</sequence>
<gene>
    <name evidence="3" type="ORF">INT46_004844</name>
</gene>
<dbReference type="AlphaFoldDB" id="A0A8H7QKS8"/>
<evidence type="ECO:0000256" key="2">
    <source>
        <dbReference type="SAM" id="Phobius"/>
    </source>
</evidence>
<evidence type="ECO:0000313" key="3">
    <source>
        <dbReference type="EMBL" id="KAG2194474.1"/>
    </source>
</evidence>
<feature type="transmembrane region" description="Helical" evidence="2">
    <location>
        <begin position="49"/>
        <end position="75"/>
    </location>
</feature>
<keyword evidence="2" id="KW-1133">Transmembrane helix</keyword>
<dbReference type="OrthoDB" id="2128042at2759"/>
<dbReference type="Proteomes" id="UP000650833">
    <property type="component" value="Unassembled WGS sequence"/>
</dbReference>
<feature type="transmembrane region" description="Helical" evidence="2">
    <location>
        <begin position="87"/>
        <end position="109"/>
    </location>
</feature>
<evidence type="ECO:0000256" key="1">
    <source>
        <dbReference type="SAM" id="MobiDB-lite"/>
    </source>
</evidence>
<feature type="region of interest" description="Disordered" evidence="1">
    <location>
        <begin position="287"/>
        <end position="309"/>
    </location>
</feature>
<feature type="compositionally biased region" description="Polar residues" evidence="1">
    <location>
        <begin position="468"/>
        <end position="485"/>
    </location>
</feature>
<keyword evidence="2" id="KW-0472">Membrane</keyword>
<accession>A0A8H7QKS8</accession>
<keyword evidence="4" id="KW-1185">Reference proteome</keyword>